<reference evidence="2 3" key="1">
    <citation type="submission" date="2016-10" db="EMBL/GenBank/DDBJ databases">
        <authorList>
            <person name="de Groot N.N."/>
        </authorList>
    </citation>
    <scope>NUCLEOTIDE SEQUENCE [LARGE SCALE GENOMIC DNA]</scope>
    <source>
        <strain evidence="2 3">DSM 14045</strain>
    </source>
</reference>
<dbReference type="SMART" id="SM01061">
    <property type="entry name" value="CAT_RBD"/>
    <property type="match status" value="1"/>
</dbReference>
<name>A0A1H3J4L3_9FIRM</name>
<dbReference type="Gene3D" id="2.30.24.10">
    <property type="entry name" value="CAT RNA-binding domain"/>
    <property type="match status" value="1"/>
</dbReference>
<dbReference type="STRING" id="1122142.SAMN02910414_01332"/>
<dbReference type="GO" id="GO:0003723">
    <property type="term" value="F:RNA binding"/>
    <property type="evidence" value="ECO:0007669"/>
    <property type="project" value="InterPro"/>
</dbReference>
<feature type="domain" description="CAT RNA-binding" evidence="1">
    <location>
        <begin position="1"/>
        <end position="58"/>
    </location>
</feature>
<dbReference type="RefSeq" id="WP_074717306.1">
    <property type="nucleotide sequence ID" value="NZ_FNPG01000014.1"/>
</dbReference>
<dbReference type="InterPro" id="IPR004341">
    <property type="entry name" value="CAT_RNA-bd_dom"/>
</dbReference>
<evidence type="ECO:0000313" key="2">
    <source>
        <dbReference type="EMBL" id="SDY34368.1"/>
    </source>
</evidence>
<evidence type="ECO:0000259" key="1">
    <source>
        <dbReference type="SMART" id="SM01061"/>
    </source>
</evidence>
<dbReference type="InterPro" id="IPR036650">
    <property type="entry name" value="CAT_RNA-bd_dom_sf"/>
</dbReference>
<gene>
    <name evidence="2" type="ORF">SAMN02910414_01332</name>
</gene>
<dbReference type="OrthoDB" id="9813552at2"/>
<organism evidence="2 3">
    <name type="scientific">Lachnobacterium bovis DSM 14045</name>
    <dbReference type="NCBI Taxonomy" id="1122142"/>
    <lineage>
        <taxon>Bacteria</taxon>
        <taxon>Bacillati</taxon>
        <taxon>Bacillota</taxon>
        <taxon>Clostridia</taxon>
        <taxon>Lachnospirales</taxon>
        <taxon>Lachnospiraceae</taxon>
        <taxon>Lachnobacterium</taxon>
    </lineage>
</organism>
<dbReference type="Pfam" id="PF03123">
    <property type="entry name" value="CAT_RBD"/>
    <property type="match status" value="1"/>
</dbReference>
<dbReference type="SUPFAM" id="SSF50151">
    <property type="entry name" value="SacY-like RNA-binding domain"/>
    <property type="match status" value="1"/>
</dbReference>
<dbReference type="EMBL" id="FNPG01000014">
    <property type="protein sequence ID" value="SDY34368.1"/>
    <property type="molecule type" value="Genomic_DNA"/>
</dbReference>
<proteinExistence type="predicted"/>
<evidence type="ECO:0000313" key="3">
    <source>
        <dbReference type="Proteomes" id="UP000183918"/>
    </source>
</evidence>
<dbReference type="Proteomes" id="UP000183918">
    <property type="component" value="Unassembled WGS sequence"/>
</dbReference>
<protein>
    <submittedName>
        <fullName evidence="2">CAT RNA binding domain-containing protein</fullName>
    </submittedName>
</protein>
<sequence length="108" mass="12012">MIITKVINNNVVSSHDEKGIEVIVMEKGVGFQKKAKDKIEKSKIEKVFHLSNELQDKLAELVSNIPYEYLVLTDEVVAEAGSVLGKKLSKNIYLTLAVFSITDCRNGC</sequence>
<keyword evidence="3" id="KW-1185">Reference proteome</keyword>
<accession>A0A1H3J4L3</accession>
<dbReference type="AlphaFoldDB" id="A0A1H3J4L3"/>